<dbReference type="SUPFAM" id="SSF53067">
    <property type="entry name" value="Actin-like ATPase domain"/>
    <property type="match status" value="1"/>
</dbReference>
<feature type="domain" description="Actin-like protein N-terminal" evidence="1">
    <location>
        <begin position="7"/>
        <end position="183"/>
    </location>
</feature>
<dbReference type="CDD" id="cd24023">
    <property type="entry name" value="ASKHA_NBD_ParM_Alp7A-like"/>
    <property type="match status" value="1"/>
</dbReference>
<dbReference type="AlphaFoldDB" id="A0A0D1IL70"/>
<dbReference type="InterPro" id="IPR043129">
    <property type="entry name" value="ATPase_NBD"/>
</dbReference>
<dbReference type="EMBL" id="JXBC01000007">
    <property type="protein sequence ID" value="KIU09883.1"/>
    <property type="molecule type" value="Genomic_DNA"/>
</dbReference>
<evidence type="ECO:0000313" key="3">
    <source>
        <dbReference type="Proteomes" id="UP000032247"/>
    </source>
</evidence>
<name>A0A0D1IL70_BACIU</name>
<reference evidence="2 3" key="1">
    <citation type="submission" date="2014-12" db="EMBL/GenBank/DDBJ databases">
        <title>Comparative genome analysis of Bacillus coagulans HM-08, Clostridium butyricum HM-68, Bacillus subtilis HM-66 and Bacillus licheniformis BL-09.</title>
        <authorList>
            <person name="Zhang H."/>
        </authorList>
    </citation>
    <scope>NUCLEOTIDE SEQUENCE [LARGE SCALE GENOMIC DNA]</scope>
    <source>
        <strain evidence="2 3">HM-66</strain>
    </source>
</reference>
<sequence>MTILKVGADAGNDSLKLWVSGEEPVSVPMVYAYYPGETMELLDDQDVDIEPNKLFDNLDVTINSPSLKVNNGDRVIIGRKVLTDHLPSIELEENSDKSSDEIPLFVTIASLAAVAMKRNPSKNKLRVKYDLGISLPVNTISKKAAKANEDRFIGTHEVTFHHPSDRKVHVTVIIEFAKCQPEGAAGAWGVVYNESGELQKRTIEVSEGKLAEIDLQHQEMLHFDIGAGTSELVVTNGVVFNPRLSKGLHFGVRKAINQIREVWNHKYPLKAIDTLAEFNQIYFDSEHPRHSMLRNFSKPHLRSLADRISKEMLNKIDSMKDNPFVFIYGGGSLIIKDYLEQILESKKRHYNVTFLSNPTFVNARGLLVYASSPRFNQLKKAALDEVRAALDEVKEAVESGE</sequence>
<evidence type="ECO:0000259" key="1">
    <source>
        <dbReference type="Pfam" id="PF17989"/>
    </source>
</evidence>
<dbReference type="InterPro" id="IPR040607">
    <property type="entry name" value="ALP_N"/>
</dbReference>
<accession>A0A0D1IL70</accession>
<organism evidence="2 3">
    <name type="scientific">Bacillus subtilis</name>
    <dbReference type="NCBI Taxonomy" id="1423"/>
    <lineage>
        <taxon>Bacteria</taxon>
        <taxon>Bacillati</taxon>
        <taxon>Bacillota</taxon>
        <taxon>Bacilli</taxon>
        <taxon>Bacillales</taxon>
        <taxon>Bacillaceae</taxon>
        <taxon>Bacillus</taxon>
    </lineage>
</organism>
<dbReference type="Pfam" id="PF17989">
    <property type="entry name" value="ALP_N"/>
    <property type="match status" value="1"/>
</dbReference>
<evidence type="ECO:0000313" key="2">
    <source>
        <dbReference type="EMBL" id="KIU09883.1"/>
    </source>
</evidence>
<comment type="caution">
    <text evidence="2">The sequence shown here is derived from an EMBL/GenBank/DDBJ whole genome shotgun (WGS) entry which is preliminary data.</text>
</comment>
<dbReference type="PATRIC" id="fig|1423.173.peg.3737"/>
<proteinExistence type="predicted"/>
<dbReference type="Gene3D" id="3.30.420.40">
    <property type="match status" value="2"/>
</dbReference>
<protein>
    <recommendedName>
        <fullName evidence="1">Actin-like protein N-terminal domain-containing protein</fullName>
    </recommendedName>
</protein>
<dbReference type="Proteomes" id="UP000032247">
    <property type="component" value="Unassembled WGS sequence"/>
</dbReference>
<gene>
    <name evidence="2" type="ORF">SC09_contig10orf00070</name>
</gene>